<organism evidence="3 4">
    <name type="scientific">Neonectria punicea</name>
    <dbReference type="NCBI Taxonomy" id="979145"/>
    <lineage>
        <taxon>Eukaryota</taxon>
        <taxon>Fungi</taxon>
        <taxon>Dikarya</taxon>
        <taxon>Ascomycota</taxon>
        <taxon>Pezizomycotina</taxon>
        <taxon>Sordariomycetes</taxon>
        <taxon>Hypocreomycetidae</taxon>
        <taxon>Hypocreales</taxon>
        <taxon>Nectriaceae</taxon>
        <taxon>Neonectria</taxon>
    </lineage>
</organism>
<dbReference type="PANTHER" id="PTHR45642:SF139">
    <property type="entry name" value="SGNH HYDROLASE-TYPE ESTERASE DOMAIN-CONTAINING PROTEIN"/>
    <property type="match status" value="1"/>
</dbReference>
<proteinExistence type="predicted"/>
<sequence>MILFSFIVALAAALVCPVQAYDSGTPALPNGSEVRYLITLCVLRTPSNPALTSNSGDSYSKTGFRFDKLGIGATEFNPSAENPIGHPPLPGRTSAGGRNWVGFMVTEFNTTLTLAFNYARSGSTVDSTILMSRPASAPSFVDQVGHFKESIGSRPEFAPWTAENSVAGFWFGVNDVRVSYFLDDMPEVLVWVMESYFEQIQILYDVGLRRFVLLSLPPLNLVPRLQKQEIGDERRYQRLIFAVERWNSLMQYHMILFQQANDDAEISIIDTAQIFWEAVRDPSALGAPDRDCINKDGVSCLWFDGHHPGTKIERLVAEKVARKIWPA</sequence>
<dbReference type="SUPFAM" id="SSF52266">
    <property type="entry name" value="SGNH hydrolase"/>
    <property type="match status" value="1"/>
</dbReference>
<dbReference type="InterPro" id="IPR050592">
    <property type="entry name" value="GDSL_lipolytic_enzyme"/>
</dbReference>
<evidence type="ECO:0000256" key="1">
    <source>
        <dbReference type="ARBA" id="ARBA00022729"/>
    </source>
</evidence>
<dbReference type="Gene3D" id="3.40.50.1110">
    <property type="entry name" value="SGNH hydrolase"/>
    <property type="match status" value="1"/>
</dbReference>
<keyword evidence="4" id="KW-1185">Reference proteome</keyword>
<evidence type="ECO:0000256" key="2">
    <source>
        <dbReference type="SAM" id="SignalP"/>
    </source>
</evidence>
<dbReference type="Pfam" id="PF00657">
    <property type="entry name" value="Lipase_GDSL"/>
    <property type="match status" value="1"/>
</dbReference>
<evidence type="ECO:0000313" key="4">
    <source>
        <dbReference type="Proteomes" id="UP001498476"/>
    </source>
</evidence>
<protein>
    <recommendedName>
        <fullName evidence="5">Acetylesterase</fullName>
    </recommendedName>
</protein>
<name>A0ABR1GIV1_9HYPO</name>
<evidence type="ECO:0008006" key="5">
    <source>
        <dbReference type="Google" id="ProtNLM"/>
    </source>
</evidence>
<dbReference type="Proteomes" id="UP001498476">
    <property type="component" value="Unassembled WGS sequence"/>
</dbReference>
<comment type="caution">
    <text evidence="3">The sequence shown here is derived from an EMBL/GenBank/DDBJ whole genome shotgun (WGS) entry which is preliminary data.</text>
</comment>
<dbReference type="CDD" id="cd01846">
    <property type="entry name" value="fatty_acyltransferase_like"/>
    <property type="match status" value="1"/>
</dbReference>
<feature type="signal peptide" evidence="2">
    <location>
        <begin position="1"/>
        <end position="20"/>
    </location>
</feature>
<dbReference type="PANTHER" id="PTHR45642">
    <property type="entry name" value="GDSL ESTERASE/LIPASE EXL3"/>
    <property type="match status" value="1"/>
</dbReference>
<keyword evidence="1 2" id="KW-0732">Signal</keyword>
<dbReference type="EMBL" id="JAZAVJ010000382">
    <property type="protein sequence ID" value="KAK7398073.1"/>
    <property type="molecule type" value="Genomic_DNA"/>
</dbReference>
<dbReference type="InterPro" id="IPR036514">
    <property type="entry name" value="SGNH_hydro_sf"/>
</dbReference>
<dbReference type="InterPro" id="IPR001087">
    <property type="entry name" value="GDSL"/>
</dbReference>
<gene>
    <name evidence="3" type="ORF">QQX98_012559</name>
</gene>
<reference evidence="3 4" key="1">
    <citation type="journal article" date="2025" name="Microbiol. Resour. Announc.">
        <title>Draft genome sequences for Neonectria magnoliae and Neonectria punicea, canker pathogens of Liriodendron tulipifera and Acer saccharum in West Virginia.</title>
        <authorList>
            <person name="Petronek H.M."/>
            <person name="Kasson M.T."/>
            <person name="Metheny A.M."/>
            <person name="Stauder C.M."/>
            <person name="Lovett B."/>
            <person name="Lynch S.C."/>
            <person name="Garnas J.R."/>
            <person name="Kasson L.R."/>
            <person name="Stajich J.E."/>
        </authorList>
    </citation>
    <scope>NUCLEOTIDE SEQUENCE [LARGE SCALE GENOMIC DNA]</scope>
    <source>
        <strain evidence="3 4">NRRL 64653</strain>
    </source>
</reference>
<evidence type="ECO:0000313" key="3">
    <source>
        <dbReference type="EMBL" id="KAK7398073.1"/>
    </source>
</evidence>
<feature type="chain" id="PRO_5045082765" description="Acetylesterase" evidence="2">
    <location>
        <begin position="21"/>
        <end position="327"/>
    </location>
</feature>
<accession>A0ABR1GIV1</accession>